<name>A0ABN8HN15_9BACT</name>
<keyword evidence="2" id="KW-1185">Reference proteome</keyword>
<dbReference type="RefSeq" id="WP_305733283.1">
    <property type="nucleotide sequence ID" value="NZ_OW150024.1"/>
</dbReference>
<reference evidence="1 2" key="1">
    <citation type="submission" date="2022-03" db="EMBL/GenBank/DDBJ databases">
        <authorList>
            <person name="Koch H."/>
        </authorList>
    </citation>
    <scope>NUCLEOTIDE SEQUENCE [LARGE SCALE GENOMIC DNA]</scope>
    <source>
        <strain evidence="1 2">G1</strain>
    </source>
</reference>
<dbReference type="Proteomes" id="UP001295463">
    <property type="component" value="Chromosome"/>
</dbReference>
<dbReference type="InterPro" id="IPR054196">
    <property type="entry name" value="DUF6901"/>
</dbReference>
<dbReference type="EMBL" id="OW150024">
    <property type="protein sequence ID" value="CAH2032540.1"/>
    <property type="molecule type" value="Genomic_DNA"/>
</dbReference>
<gene>
    <name evidence="1" type="ORF">GEAMG1_2704</name>
</gene>
<sequence length="238" mass="26956">MSAMLAITYCFRFENGEVREVLLRLDGDTLALIPEGDVSPPFWTDISFRQCRVCPLNPATHPYCPVAVHLTRIVELFKDRLSSEKVRIEVSDSQRGYFKDASLQSGLGPLMGIIMVSAGCPVMNPLRPMVRFHLPFASMKETEFRTVSMYLMAQYFRARKGQAPDWSLEGLQQIYDRIRIVNKSFAERLRAASDKDAAVNAIVILDCFAKGVPIAARTALREYERHFAVYCDEHSPLS</sequence>
<evidence type="ECO:0000313" key="2">
    <source>
        <dbReference type="Proteomes" id="UP001295463"/>
    </source>
</evidence>
<evidence type="ECO:0000313" key="1">
    <source>
        <dbReference type="EMBL" id="CAH2032540.1"/>
    </source>
</evidence>
<organism evidence="1 2">
    <name type="scientific">Trichlorobacter ammonificans</name>
    <dbReference type="NCBI Taxonomy" id="2916410"/>
    <lineage>
        <taxon>Bacteria</taxon>
        <taxon>Pseudomonadati</taxon>
        <taxon>Thermodesulfobacteriota</taxon>
        <taxon>Desulfuromonadia</taxon>
        <taxon>Geobacterales</taxon>
        <taxon>Geobacteraceae</taxon>
        <taxon>Trichlorobacter</taxon>
    </lineage>
</organism>
<protein>
    <submittedName>
        <fullName evidence="1">Uncharacterized protein</fullName>
    </submittedName>
</protein>
<dbReference type="Pfam" id="PF21842">
    <property type="entry name" value="DUF6901"/>
    <property type="match status" value="1"/>
</dbReference>
<proteinExistence type="predicted"/>
<accession>A0ABN8HN15</accession>